<dbReference type="PANTHER" id="PTHR21327">
    <property type="entry name" value="GTP CYCLOHYDROLASE II-RELATED"/>
    <property type="match status" value="1"/>
</dbReference>
<feature type="binding site" evidence="20">
    <location>
        <position position="27"/>
    </location>
    <ligand>
        <name>Mg(2+)</name>
        <dbReference type="ChEBI" id="CHEBI:18420"/>
        <label>2</label>
    </ligand>
</feature>
<dbReference type="GO" id="GO:0030145">
    <property type="term" value="F:manganese ion binding"/>
    <property type="evidence" value="ECO:0007669"/>
    <property type="project" value="UniProtKB-UniRule"/>
</dbReference>
<comment type="pathway">
    <text evidence="4 20">Cofactor biosynthesis; riboflavin biosynthesis; 5-amino-6-(D-ribitylamino)uracil from GTP: step 1/4.</text>
</comment>
<evidence type="ECO:0000256" key="11">
    <source>
        <dbReference type="ARBA" id="ARBA00022801"/>
    </source>
</evidence>
<evidence type="ECO:0000256" key="8">
    <source>
        <dbReference type="ARBA" id="ARBA00022619"/>
    </source>
</evidence>
<evidence type="ECO:0000256" key="19">
    <source>
        <dbReference type="ARBA" id="ARBA00049295"/>
    </source>
</evidence>
<comment type="similarity">
    <text evidence="7 20">In the C-terminal section; belongs to the GTP cyclohydrolase II family.</text>
</comment>
<evidence type="ECO:0000256" key="3">
    <source>
        <dbReference type="ARBA" id="ARBA00002284"/>
    </source>
</evidence>
<dbReference type="NCBIfam" id="NF006803">
    <property type="entry name" value="PRK09311.1"/>
    <property type="match status" value="1"/>
</dbReference>
<feature type="binding site" evidence="20">
    <location>
        <position position="31"/>
    </location>
    <ligand>
        <name>D-ribulose 5-phosphate</name>
        <dbReference type="ChEBI" id="CHEBI:58121"/>
    </ligand>
</feature>
<evidence type="ECO:0000313" key="22">
    <source>
        <dbReference type="EMBL" id="SMD32028.1"/>
    </source>
</evidence>
<dbReference type="Proteomes" id="UP000192472">
    <property type="component" value="Unassembled WGS sequence"/>
</dbReference>
<dbReference type="InterPro" id="IPR016299">
    <property type="entry name" value="Riboflavin_synth_RibBA"/>
</dbReference>
<evidence type="ECO:0000256" key="18">
    <source>
        <dbReference type="ARBA" id="ARBA00043932"/>
    </source>
</evidence>
<feature type="binding site" evidence="20">
    <location>
        <position position="143"/>
    </location>
    <ligand>
        <name>Mg(2+)</name>
        <dbReference type="ChEBI" id="CHEBI:18420"/>
        <label>2</label>
    </ligand>
</feature>
<proteinExistence type="inferred from homology"/>
<dbReference type="GO" id="GO:0005525">
    <property type="term" value="F:GTP binding"/>
    <property type="evidence" value="ECO:0007669"/>
    <property type="project" value="UniProtKB-KW"/>
</dbReference>
<keyword evidence="15 20" id="KW-0464">Manganese</keyword>
<evidence type="ECO:0000256" key="9">
    <source>
        <dbReference type="ARBA" id="ARBA00022723"/>
    </source>
</evidence>
<evidence type="ECO:0000256" key="7">
    <source>
        <dbReference type="ARBA" id="ARBA00008976"/>
    </source>
</evidence>
<feature type="binding site" evidence="20">
    <location>
        <begin position="26"/>
        <end position="27"/>
    </location>
    <ligand>
        <name>D-ribulose 5-phosphate</name>
        <dbReference type="ChEBI" id="CHEBI:58121"/>
    </ligand>
</feature>
<feature type="active site" description="Nucleophile; for GTP cyclohydrolase activity" evidence="20">
    <location>
        <position position="331"/>
    </location>
</feature>
<comment type="function">
    <text evidence="18 20">Catalyzes the conversion of GTP to 2,5-diamino-6-ribosylamino-4(3H)-pyrimidinone 5'-phosphate (DARP), formate and pyrophosphate.</text>
</comment>
<evidence type="ECO:0000256" key="6">
    <source>
        <dbReference type="ARBA" id="ARBA00005520"/>
    </source>
</evidence>
<feature type="binding site" evidence="20">
    <location>
        <position position="27"/>
    </location>
    <ligand>
        <name>Mg(2+)</name>
        <dbReference type="ChEBI" id="CHEBI:18420"/>
        <label>1</label>
    </ligand>
</feature>
<keyword evidence="23" id="KW-1185">Reference proteome</keyword>
<dbReference type="EMBL" id="FWYF01000001">
    <property type="protein sequence ID" value="SMD32028.1"/>
    <property type="molecule type" value="Genomic_DNA"/>
</dbReference>
<feature type="binding site" evidence="20">
    <location>
        <position position="357"/>
    </location>
    <ligand>
        <name>GTP</name>
        <dbReference type="ChEBI" id="CHEBI:37565"/>
    </ligand>
</feature>
<evidence type="ECO:0000313" key="23">
    <source>
        <dbReference type="Proteomes" id="UP000192472"/>
    </source>
</evidence>
<dbReference type="Gene3D" id="3.40.50.10990">
    <property type="entry name" value="GTP cyclohydrolase II"/>
    <property type="match status" value="1"/>
</dbReference>
<feature type="region of interest" description="GTP cyclohydrolase II" evidence="20">
    <location>
        <begin position="202"/>
        <end position="401"/>
    </location>
</feature>
<sequence>MLDPVSEAIEAIKKGEVIIVVDDEDRENEGDFICAAESITPEIVNFMATHGRGLICTPLVEERCDELGLELMVGKNTATHETPFTVSVDLIGYGCTTGISASDRSKTIKALVNPDTKPEELGKPGHIFPLKAKKGGVLRRAGHTEAAIDLARLAGMEPAGVLVEILNEDGTMARLPQLRKVADKFKLKLISIKDLIAYRMEKESLIEREIKVDMPTEWGNFKMTAYKQISTGEHHLALVKGDWEPKEPVMVRVHSSCLTGDIFGSCRCDCGEQLHNAMTMVEKEGKGVIVYMNQEGRGIGLLNKLRAYKLQEEGLDTVEANEKLGFQGDHRDYGVGAQILHDLGVEKIKLITNNPTKRVGLMGYGLEIVENIPIEVDPNVHNKKYLETKRDKMGHSILKNG</sequence>
<evidence type="ECO:0000256" key="4">
    <source>
        <dbReference type="ARBA" id="ARBA00004853"/>
    </source>
</evidence>
<comment type="catalytic activity">
    <reaction evidence="1 20">
        <text>D-ribulose 5-phosphate = (2S)-2-hydroxy-3-oxobutyl phosphate + formate + H(+)</text>
        <dbReference type="Rhea" id="RHEA:18457"/>
        <dbReference type="ChEBI" id="CHEBI:15378"/>
        <dbReference type="ChEBI" id="CHEBI:15740"/>
        <dbReference type="ChEBI" id="CHEBI:58121"/>
        <dbReference type="ChEBI" id="CHEBI:58830"/>
        <dbReference type="EC" id="4.1.99.12"/>
    </reaction>
</comment>
<keyword evidence="8 20" id="KW-0686">Riboflavin biosynthesis</keyword>
<dbReference type="InterPro" id="IPR032677">
    <property type="entry name" value="GTP_cyclohydro_II"/>
</dbReference>
<feature type="binding site" evidence="20">
    <location>
        <position position="257"/>
    </location>
    <ligand>
        <name>Zn(2+)</name>
        <dbReference type="ChEBI" id="CHEBI:29105"/>
        <note>catalytic</note>
    </ligand>
</feature>
<comment type="similarity">
    <text evidence="6 20">In the N-terminal section; belongs to the DHBP synthase family.</text>
</comment>
<comment type="catalytic activity">
    <reaction evidence="19 20">
        <text>GTP + 4 H2O = 2,5-diamino-6-hydroxy-4-(5-phosphoribosylamino)-pyrimidine + formate + 2 phosphate + 3 H(+)</text>
        <dbReference type="Rhea" id="RHEA:23704"/>
        <dbReference type="ChEBI" id="CHEBI:15377"/>
        <dbReference type="ChEBI" id="CHEBI:15378"/>
        <dbReference type="ChEBI" id="CHEBI:15740"/>
        <dbReference type="ChEBI" id="CHEBI:37565"/>
        <dbReference type="ChEBI" id="CHEBI:43474"/>
        <dbReference type="ChEBI" id="CHEBI:58614"/>
        <dbReference type="EC" id="3.5.4.25"/>
    </reaction>
</comment>
<evidence type="ECO:0000256" key="12">
    <source>
        <dbReference type="ARBA" id="ARBA00022833"/>
    </source>
</evidence>
<dbReference type="OrthoDB" id="9793111at2"/>
<evidence type="ECO:0000256" key="15">
    <source>
        <dbReference type="ARBA" id="ARBA00023211"/>
    </source>
</evidence>
<evidence type="ECO:0000256" key="5">
    <source>
        <dbReference type="ARBA" id="ARBA00004904"/>
    </source>
</evidence>
<dbReference type="GO" id="GO:0008270">
    <property type="term" value="F:zinc ion binding"/>
    <property type="evidence" value="ECO:0007669"/>
    <property type="project" value="UniProtKB-UniRule"/>
</dbReference>
<feature type="site" description="Essential for DHBP synthase activity" evidence="20">
    <location>
        <position position="164"/>
    </location>
</feature>
<feature type="active site" description="Proton acceptor; for GTP cyclohydrolase activity" evidence="20">
    <location>
        <position position="329"/>
    </location>
</feature>
<dbReference type="EC" id="4.1.99.12" evidence="20"/>
<keyword evidence="16 20" id="KW-0456">Lyase</keyword>
<organism evidence="22 23">
    <name type="scientific">Reichenbachiella faecimaris</name>
    <dbReference type="NCBI Taxonomy" id="692418"/>
    <lineage>
        <taxon>Bacteria</taxon>
        <taxon>Pseudomonadati</taxon>
        <taxon>Bacteroidota</taxon>
        <taxon>Cytophagia</taxon>
        <taxon>Cytophagales</taxon>
        <taxon>Reichenbachiellaceae</taxon>
        <taxon>Reichenbachiella</taxon>
    </lineage>
</organism>
<dbReference type="GO" id="GO:0009231">
    <property type="term" value="P:riboflavin biosynthetic process"/>
    <property type="evidence" value="ECO:0007669"/>
    <property type="project" value="UniProtKB-UniRule"/>
</dbReference>
<feature type="binding site" evidence="20">
    <location>
        <position position="273"/>
    </location>
    <ligand>
        <name>GTP</name>
        <dbReference type="ChEBI" id="CHEBI:37565"/>
    </ligand>
</feature>
<keyword evidence="10 20" id="KW-0547">Nucleotide-binding</keyword>
<keyword evidence="17 20" id="KW-0511">Multifunctional enzyme</keyword>
<keyword evidence="14 20" id="KW-0342">GTP-binding</keyword>
<dbReference type="InterPro" id="IPR000422">
    <property type="entry name" value="DHBP_synthase_RibB"/>
</dbReference>
<name>A0A1W2G6Q1_REIFA</name>
<feature type="binding site" evidence="20">
    <location>
        <position position="164"/>
    </location>
    <ligand>
        <name>D-ribulose 5-phosphate</name>
        <dbReference type="ChEBI" id="CHEBI:58121"/>
    </ligand>
</feature>
<dbReference type="AlphaFoldDB" id="A0A1W2G6Q1"/>
<evidence type="ECO:0000256" key="20">
    <source>
        <dbReference type="HAMAP-Rule" id="MF_01283"/>
    </source>
</evidence>
<accession>A0A1W2G6Q1</accession>
<gene>
    <name evidence="20" type="primary">ribBA</name>
    <name evidence="22" type="ORF">SAMN04488029_0366</name>
</gene>
<feature type="domain" description="GTP cyclohydrolase II" evidence="21">
    <location>
        <begin position="208"/>
        <end position="373"/>
    </location>
</feature>
<evidence type="ECO:0000259" key="21">
    <source>
        <dbReference type="Pfam" id="PF00925"/>
    </source>
</evidence>
<keyword evidence="12 20" id="KW-0862">Zinc</keyword>
<dbReference type="UniPathway" id="UPA00275">
    <property type="reaction ID" value="UER00399"/>
</dbReference>
<dbReference type="SUPFAM" id="SSF142695">
    <property type="entry name" value="RibA-like"/>
    <property type="match status" value="1"/>
</dbReference>
<dbReference type="InterPro" id="IPR017945">
    <property type="entry name" value="DHBP_synth_RibB-like_a/b_dom"/>
</dbReference>
<feature type="site" description="Essential for DHBP synthase activity" evidence="20">
    <location>
        <position position="126"/>
    </location>
</feature>
<dbReference type="NCBIfam" id="TIGR00506">
    <property type="entry name" value="ribB"/>
    <property type="match status" value="1"/>
</dbReference>
<evidence type="ECO:0000256" key="17">
    <source>
        <dbReference type="ARBA" id="ARBA00023268"/>
    </source>
</evidence>
<dbReference type="InterPro" id="IPR000926">
    <property type="entry name" value="RibA"/>
</dbReference>
<feature type="binding site" evidence="20">
    <location>
        <begin position="295"/>
        <end position="297"/>
    </location>
    <ligand>
        <name>GTP</name>
        <dbReference type="ChEBI" id="CHEBI:37565"/>
    </ligand>
</feature>
<dbReference type="CDD" id="cd00641">
    <property type="entry name" value="GTP_cyclohydro2"/>
    <property type="match status" value="1"/>
</dbReference>
<feature type="binding site" evidence="20">
    <location>
        <position position="317"/>
    </location>
    <ligand>
        <name>GTP</name>
        <dbReference type="ChEBI" id="CHEBI:37565"/>
    </ligand>
</feature>
<feature type="binding site" evidence="20">
    <location>
        <position position="270"/>
    </location>
    <ligand>
        <name>Zn(2+)</name>
        <dbReference type="ChEBI" id="CHEBI:29105"/>
        <note>catalytic</note>
    </ligand>
</feature>
<dbReference type="SUPFAM" id="SSF55821">
    <property type="entry name" value="YrdC/RibB"/>
    <property type="match status" value="1"/>
</dbReference>
<dbReference type="GO" id="GO:0005829">
    <property type="term" value="C:cytosol"/>
    <property type="evidence" value="ECO:0007669"/>
    <property type="project" value="TreeGrafter"/>
</dbReference>
<dbReference type="GO" id="GO:0008686">
    <property type="term" value="F:3,4-dihydroxy-2-butanone-4-phosphate synthase activity"/>
    <property type="evidence" value="ECO:0007669"/>
    <property type="project" value="UniProtKB-UniRule"/>
</dbReference>
<evidence type="ECO:0000256" key="10">
    <source>
        <dbReference type="ARBA" id="ARBA00022741"/>
    </source>
</evidence>
<dbReference type="NCBIfam" id="NF001591">
    <property type="entry name" value="PRK00393.1"/>
    <property type="match status" value="1"/>
</dbReference>
<dbReference type="STRING" id="692418.SAMN04488029_0366"/>
<comment type="cofactor">
    <cofactor evidence="20">
        <name>Zn(2+)</name>
        <dbReference type="ChEBI" id="CHEBI:29105"/>
    </cofactor>
    <text evidence="20">Binds 1 zinc ion per subunit.</text>
</comment>
<dbReference type="GO" id="GO:0003935">
    <property type="term" value="F:GTP cyclohydrolase II activity"/>
    <property type="evidence" value="ECO:0007669"/>
    <property type="project" value="UniProtKB-UniRule"/>
</dbReference>
<feature type="binding site" evidence="20">
    <location>
        <begin position="140"/>
        <end position="144"/>
    </location>
    <ligand>
        <name>D-ribulose 5-phosphate</name>
        <dbReference type="ChEBI" id="CHEBI:58121"/>
    </ligand>
</feature>
<comment type="function">
    <text evidence="3 20">Catalyzes the conversion of D-ribulose 5-phosphate to formate and 3,4-dihydroxy-2-butanone 4-phosphate.</text>
</comment>
<feature type="binding site" evidence="20">
    <location>
        <position position="268"/>
    </location>
    <ligand>
        <name>Zn(2+)</name>
        <dbReference type="ChEBI" id="CHEBI:29105"/>
        <note>catalytic</note>
    </ligand>
</feature>
<feature type="binding site" evidence="20">
    <location>
        <position position="352"/>
    </location>
    <ligand>
        <name>GTP</name>
        <dbReference type="ChEBI" id="CHEBI:37565"/>
    </ligand>
</feature>
<keyword evidence="11 20" id="KW-0378">Hydrolase</keyword>
<comment type="cofactor">
    <cofactor evidence="2">
        <name>Mn(2+)</name>
        <dbReference type="ChEBI" id="CHEBI:29035"/>
    </cofactor>
</comment>
<evidence type="ECO:0000256" key="2">
    <source>
        <dbReference type="ARBA" id="ARBA00001936"/>
    </source>
</evidence>
<dbReference type="FunFam" id="3.40.50.10990:FF:000001">
    <property type="entry name" value="Riboflavin biosynthesis protein RibBA"/>
    <property type="match status" value="1"/>
</dbReference>
<feature type="region of interest" description="DHBP synthase" evidence="20">
    <location>
        <begin position="1"/>
        <end position="201"/>
    </location>
</feature>
<evidence type="ECO:0000256" key="16">
    <source>
        <dbReference type="ARBA" id="ARBA00023239"/>
    </source>
</evidence>
<dbReference type="Pfam" id="PF00926">
    <property type="entry name" value="DHBP_synthase"/>
    <property type="match status" value="1"/>
</dbReference>
<dbReference type="PIRSF" id="PIRSF001259">
    <property type="entry name" value="RibA"/>
    <property type="match status" value="1"/>
</dbReference>
<reference evidence="22 23" key="1">
    <citation type="submission" date="2017-04" db="EMBL/GenBank/DDBJ databases">
        <authorList>
            <person name="Afonso C.L."/>
            <person name="Miller P.J."/>
            <person name="Scott M.A."/>
            <person name="Spackman E."/>
            <person name="Goraichik I."/>
            <person name="Dimitrov K.M."/>
            <person name="Suarez D.L."/>
            <person name="Swayne D.E."/>
        </authorList>
    </citation>
    <scope>NUCLEOTIDE SEQUENCE [LARGE SCALE GENOMIC DNA]</scope>
    <source>
        <strain evidence="22 23">DSM 26133</strain>
    </source>
</reference>
<feature type="binding site" evidence="20">
    <location>
        <begin position="252"/>
        <end position="256"/>
    </location>
    <ligand>
        <name>GTP</name>
        <dbReference type="ChEBI" id="CHEBI:37565"/>
    </ligand>
</feature>
<dbReference type="Gene3D" id="3.90.870.10">
    <property type="entry name" value="DHBP synthase"/>
    <property type="match status" value="1"/>
</dbReference>
<protein>
    <recommendedName>
        <fullName evidence="20">Riboflavin biosynthesis protein RibBA</fullName>
    </recommendedName>
    <domain>
        <recommendedName>
            <fullName evidence="20">3,4-dihydroxy-2-butanone 4-phosphate synthase</fullName>
            <shortName evidence="20">DHBP synthase</shortName>
            <ecNumber evidence="20">4.1.99.12</ecNumber>
        </recommendedName>
    </domain>
    <domain>
        <recommendedName>
            <fullName evidence="20">GTP cyclohydrolase-2</fullName>
            <ecNumber evidence="20">3.5.4.25</ecNumber>
        </recommendedName>
        <alternativeName>
            <fullName evidence="20">GTP cyclohydrolase II</fullName>
        </alternativeName>
    </domain>
</protein>
<comment type="cofactor">
    <cofactor evidence="20">
        <name>Mg(2+)</name>
        <dbReference type="ChEBI" id="CHEBI:18420"/>
    </cofactor>
    <cofactor evidence="20">
        <name>Mn(2+)</name>
        <dbReference type="ChEBI" id="CHEBI:29035"/>
    </cofactor>
    <text evidence="20">Binds 2 divalent metal cations per subunit. Magnesium or manganese.</text>
</comment>
<dbReference type="RefSeq" id="WP_084370712.1">
    <property type="nucleotide sequence ID" value="NZ_FWYF01000001.1"/>
</dbReference>
<dbReference type="HAMAP" id="MF_01283">
    <property type="entry name" value="RibBA"/>
    <property type="match status" value="1"/>
</dbReference>
<keyword evidence="9 20" id="KW-0479">Metal-binding</keyword>
<dbReference type="HAMAP" id="MF_00180">
    <property type="entry name" value="RibB"/>
    <property type="match status" value="1"/>
</dbReference>
<keyword evidence="13 20" id="KW-0460">Magnesium</keyword>
<comment type="pathway">
    <text evidence="5 20">Cofactor biosynthesis; riboflavin biosynthesis; 2-hydroxy-3-oxobutyl phosphate from D-ribulose 5-phosphate: step 1/1.</text>
</comment>
<dbReference type="InterPro" id="IPR036144">
    <property type="entry name" value="RibA-like_sf"/>
</dbReference>
<dbReference type="EC" id="3.5.4.25" evidence="20"/>
<dbReference type="PANTHER" id="PTHR21327:SF18">
    <property type="entry name" value="3,4-DIHYDROXY-2-BUTANONE 4-PHOSPHATE SYNTHASE"/>
    <property type="match status" value="1"/>
</dbReference>
<dbReference type="HAMAP" id="MF_00179">
    <property type="entry name" value="RibA"/>
    <property type="match status" value="1"/>
</dbReference>
<evidence type="ECO:0000256" key="13">
    <source>
        <dbReference type="ARBA" id="ARBA00022842"/>
    </source>
</evidence>
<evidence type="ECO:0000256" key="1">
    <source>
        <dbReference type="ARBA" id="ARBA00000141"/>
    </source>
</evidence>
<evidence type="ECO:0000256" key="14">
    <source>
        <dbReference type="ARBA" id="ARBA00023134"/>
    </source>
</evidence>
<dbReference type="GO" id="GO:0000287">
    <property type="term" value="F:magnesium ion binding"/>
    <property type="evidence" value="ECO:0007669"/>
    <property type="project" value="UniProtKB-UniRule"/>
</dbReference>
<dbReference type="Pfam" id="PF00925">
    <property type="entry name" value="GTP_cyclohydro2"/>
    <property type="match status" value="1"/>
</dbReference>
<dbReference type="NCBIfam" id="TIGR00505">
    <property type="entry name" value="ribA"/>
    <property type="match status" value="1"/>
</dbReference>
<dbReference type="FunFam" id="3.90.870.10:FF:000001">
    <property type="entry name" value="Riboflavin biosynthesis protein RibBA"/>
    <property type="match status" value="1"/>
</dbReference>